<evidence type="ECO:0000313" key="5">
    <source>
        <dbReference type="EMBL" id="OAQ67333.1"/>
    </source>
</evidence>
<feature type="domain" description="GPI inositol-deacylase winged helix" evidence="3">
    <location>
        <begin position="650"/>
        <end position="724"/>
    </location>
</feature>
<organism evidence="5 6">
    <name type="scientific">Pochonia chlamydosporia 170</name>
    <dbReference type="NCBI Taxonomy" id="1380566"/>
    <lineage>
        <taxon>Eukaryota</taxon>
        <taxon>Fungi</taxon>
        <taxon>Dikarya</taxon>
        <taxon>Ascomycota</taxon>
        <taxon>Pezizomycotina</taxon>
        <taxon>Sordariomycetes</taxon>
        <taxon>Hypocreomycetidae</taxon>
        <taxon>Hypocreales</taxon>
        <taxon>Clavicipitaceae</taxon>
        <taxon>Pochonia</taxon>
    </lineage>
</organism>
<dbReference type="Proteomes" id="UP000078397">
    <property type="component" value="Unassembled WGS sequence"/>
</dbReference>
<dbReference type="PRINTS" id="PR01415">
    <property type="entry name" value="ANKYRIN"/>
</dbReference>
<dbReference type="Pfam" id="PF22939">
    <property type="entry name" value="WHD_GPIID"/>
    <property type="match status" value="1"/>
</dbReference>
<dbReference type="AlphaFoldDB" id="A0A179FQG7"/>
<dbReference type="Gene3D" id="3.40.50.1580">
    <property type="entry name" value="Nucleoside phosphorylase domain"/>
    <property type="match status" value="1"/>
</dbReference>
<feature type="repeat" description="ANK" evidence="2">
    <location>
        <begin position="855"/>
        <end position="887"/>
    </location>
</feature>
<keyword evidence="2" id="KW-0040">ANK repeat</keyword>
<feature type="repeat" description="ANK" evidence="2">
    <location>
        <begin position="987"/>
        <end position="1019"/>
    </location>
</feature>
<dbReference type="EMBL" id="LSBJ02000004">
    <property type="protein sequence ID" value="OAQ67333.1"/>
    <property type="molecule type" value="Genomic_DNA"/>
</dbReference>
<reference evidence="5 6" key="1">
    <citation type="journal article" date="2016" name="PLoS Pathog.">
        <title>Biosynthesis of antibiotic leucinostatins in bio-control fungus Purpureocillium lilacinum and their inhibition on phytophthora revealed by genome mining.</title>
        <authorList>
            <person name="Wang G."/>
            <person name="Liu Z."/>
            <person name="Lin R."/>
            <person name="Li E."/>
            <person name="Mao Z."/>
            <person name="Ling J."/>
            <person name="Yang Y."/>
            <person name="Yin W.B."/>
            <person name="Xie B."/>
        </authorList>
    </citation>
    <scope>NUCLEOTIDE SEQUENCE [LARGE SCALE GENOMIC DNA]</scope>
    <source>
        <strain evidence="5">170</strain>
    </source>
</reference>
<dbReference type="PANTHER" id="PTHR46082">
    <property type="entry name" value="ATP/GTP-BINDING PROTEIN-RELATED"/>
    <property type="match status" value="1"/>
</dbReference>
<accession>A0A179FQG7</accession>
<dbReference type="OrthoDB" id="4955385at2759"/>
<dbReference type="Gene3D" id="1.25.40.20">
    <property type="entry name" value="Ankyrin repeat-containing domain"/>
    <property type="match status" value="1"/>
</dbReference>
<evidence type="ECO:0000259" key="4">
    <source>
        <dbReference type="Pfam" id="PF24883"/>
    </source>
</evidence>
<dbReference type="InterPro" id="IPR035994">
    <property type="entry name" value="Nucleoside_phosphorylase_sf"/>
</dbReference>
<feature type="repeat" description="ANK" evidence="2">
    <location>
        <begin position="954"/>
        <end position="986"/>
    </location>
</feature>
<feature type="domain" description="Nephrocystin 3-like N-terminal" evidence="4">
    <location>
        <begin position="372"/>
        <end position="536"/>
    </location>
</feature>
<protein>
    <submittedName>
        <fullName evidence="5">Ankyrin repeat protein</fullName>
    </submittedName>
</protein>
<feature type="repeat" description="ANK" evidence="2">
    <location>
        <begin position="923"/>
        <end position="952"/>
    </location>
</feature>
<dbReference type="SUPFAM" id="SSF48403">
    <property type="entry name" value="Ankyrin repeat"/>
    <property type="match status" value="1"/>
</dbReference>
<evidence type="ECO:0000313" key="6">
    <source>
        <dbReference type="Proteomes" id="UP000078397"/>
    </source>
</evidence>
<dbReference type="InterPro" id="IPR036770">
    <property type="entry name" value="Ankyrin_rpt-contain_sf"/>
</dbReference>
<dbReference type="InterPro" id="IPR053137">
    <property type="entry name" value="NLR-like"/>
</dbReference>
<comment type="caution">
    <text evidence="5">The sequence shown here is derived from an EMBL/GenBank/DDBJ whole genome shotgun (WGS) entry which is preliminary data.</text>
</comment>
<dbReference type="PANTHER" id="PTHR46082:SF11">
    <property type="entry name" value="AAA+ ATPASE DOMAIN-CONTAINING PROTEIN-RELATED"/>
    <property type="match status" value="1"/>
</dbReference>
<dbReference type="SMART" id="SM00248">
    <property type="entry name" value="ANK"/>
    <property type="match status" value="7"/>
</dbReference>
<evidence type="ECO:0000259" key="3">
    <source>
        <dbReference type="Pfam" id="PF22939"/>
    </source>
</evidence>
<dbReference type="RefSeq" id="XP_018144420.1">
    <property type="nucleotide sequence ID" value="XM_018290080.1"/>
</dbReference>
<keyword evidence="6" id="KW-1185">Reference proteome</keyword>
<dbReference type="SUPFAM" id="SSF53167">
    <property type="entry name" value="Purine and uridine phosphorylases"/>
    <property type="match status" value="1"/>
</dbReference>
<dbReference type="InterPro" id="IPR002110">
    <property type="entry name" value="Ankyrin_rpt"/>
</dbReference>
<dbReference type="PROSITE" id="PS50297">
    <property type="entry name" value="ANK_REP_REGION"/>
    <property type="match status" value="4"/>
</dbReference>
<evidence type="ECO:0000256" key="1">
    <source>
        <dbReference type="ARBA" id="ARBA00022737"/>
    </source>
</evidence>
<dbReference type="Pfam" id="PF12796">
    <property type="entry name" value="Ank_2"/>
    <property type="match status" value="3"/>
</dbReference>
<dbReference type="KEGG" id="pchm:VFPPC_12087"/>
<dbReference type="GeneID" id="28854074"/>
<evidence type="ECO:0000256" key="2">
    <source>
        <dbReference type="PROSITE-ProRule" id="PRU00023"/>
    </source>
</evidence>
<dbReference type="STRING" id="1380566.A0A179FQG7"/>
<dbReference type="GO" id="GO:0009116">
    <property type="term" value="P:nucleoside metabolic process"/>
    <property type="evidence" value="ECO:0007669"/>
    <property type="project" value="InterPro"/>
</dbReference>
<dbReference type="Pfam" id="PF24883">
    <property type="entry name" value="NPHP3_N"/>
    <property type="match status" value="1"/>
</dbReference>
<sequence>MPDPLDYTVGWICAVTTEYIAAQAFLDEKHAGPDDIPLHDHNDYTLGRVGRHNVVIAVLPLGEYGISSATGVAKDMLNSFPNVRIGLLVGIGGGAPSSRHDIRLGDVVVGISSNGKGSVVQYDYGKAVQGQQFHVTGYLNQPPTFLRTAVNGLKAQYEAEGHQLKEAIRQACLSKPKLQKKYQRPDSATDRLYRSEVIHKYDGRDCAQVCSSNASNLVRRGKRTEDDDDPAIHYGQIASANTLMKDAAARDAIMQKWDILCFEMEAAGLMNQFPCLVIRGICDYSDSHKSKEWQGYAAMTAAAYAKDLLCRIPPKRITQEKKITEVLSDIRENVRSLVQRTFDDERESILHWLTPVDYAPVQNDILNRREPGTSQWVVETPEFQTWLRSRGQTLFCPGMPGAGKTFHVSTVVRNLQRRCEDDTSAGYAFIYCNFRRKDQTLRDLLASLVRQLAQGQSLFPEAVKLLHDKHKRSRTVPSTVELLQTLGSVLSLYSSAFIIADALDECQTTDGCQKRLVLELFKLCNSRAANLFLTSRISSSIAEMFHNCVQLEIRATKEDVLRYLKAQLFQLPSFAQRDRELQSNVILSIAEAVDGMFLLAKLHLDAVKVKTSPKHLRTALAKLHTGSGAYDFAYQDAMQRIIEQVGDHADLAVKALSWIVHGERPLTTMELRTALATEVGAREPDDSNMSDIMDIIAVCGGLITVEEQNQIVRLVHYTAQEYFERTKRKWFGDTESTIASVCATYLSFDVFDTELCRSNLALEARLQQFPLYSYSSRNWGWHARRVPRCNAVMKFLNEPKKIEASFQAWNIQKFSWSEPRVVTGVTGIHFAACFGATEYVEWLCRSGNPNLADSAHRTPLSYAVELGHAEVVSTLLDKGIKIDPMDATEILTYAVRNGHNSVVELLVGRGGCNANRLDGFLVSPLIHAVTQNNTAIVRLLLEHGANPNLATNTCPSTPLEEAARVGNETIVRLLLEHGAWVDMVDDTEATALFHAAERGHEEVVRVLLKYGAQVNLRDRFGAGPVKGAAVFGHKAIVQLLLEHGAKEESGCGDGNELLFQVHQNAVLRKAPSHSMSSSAHAGHFDYKAQRA</sequence>
<keyword evidence="1" id="KW-0677">Repeat</keyword>
<gene>
    <name evidence="5" type="ORF">VFPPC_12087</name>
</gene>
<dbReference type="InterPro" id="IPR027417">
    <property type="entry name" value="P-loop_NTPase"/>
</dbReference>
<dbReference type="Gene3D" id="3.40.50.300">
    <property type="entry name" value="P-loop containing nucleotide triphosphate hydrolases"/>
    <property type="match status" value="1"/>
</dbReference>
<dbReference type="SUPFAM" id="SSF52540">
    <property type="entry name" value="P-loop containing nucleoside triphosphate hydrolases"/>
    <property type="match status" value="1"/>
</dbReference>
<dbReference type="PROSITE" id="PS50088">
    <property type="entry name" value="ANK_REPEAT"/>
    <property type="match status" value="4"/>
</dbReference>
<proteinExistence type="predicted"/>
<dbReference type="InterPro" id="IPR056884">
    <property type="entry name" value="NPHP3-like_N"/>
</dbReference>
<name>A0A179FQG7_METCM</name>
<dbReference type="InterPro" id="IPR054471">
    <property type="entry name" value="GPIID_WHD"/>
</dbReference>
<dbReference type="GO" id="GO:0003824">
    <property type="term" value="F:catalytic activity"/>
    <property type="evidence" value="ECO:0007669"/>
    <property type="project" value="InterPro"/>
</dbReference>